<dbReference type="AlphaFoldDB" id="A0A222GBY8"/>
<dbReference type="EMBL" id="CP020465">
    <property type="protein sequence ID" value="ASP49183.1"/>
    <property type="molecule type" value="Genomic_DNA"/>
</dbReference>
<protein>
    <recommendedName>
        <fullName evidence="4">Lipoprotein</fullName>
    </recommendedName>
</protein>
<dbReference type="OrthoDB" id="6227851at2"/>
<accession>A0A222GBY8</accession>
<name>A0A222GBY8_9GAMM</name>
<dbReference type="Proteomes" id="UP000202259">
    <property type="component" value="Chromosome"/>
</dbReference>
<feature type="signal peptide" evidence="1">
    <location>
        <begin position="1"/>
        <end position="18"/>
    </location>
</feature>
<keyword evidence="1" id="KW-0732">Signal</keyword>
<gene>
    <name evidence="2" type="ORF">B5D82_16265</name>
</gene>
<evidence type="ECO:0008006" key="4">
    <source>
        <dbReference type="Google" id="ProtNLM"/>
    </source>
</evidence>
<organism evidence="2 3">
    <name type="scientific">Cognaticolwellia beringensis</name>
    <dbReference type="NCBI Taxonomy" id="1967665"/>
    <lineage>
        <taxon>Bacteria</taxon>
        <taxon>Pseudomonadati</taxon>
        <taxon>Pseudomonadota</taxon>
        <taxon>Gammaproteobacteria</taxon>
        <taxon>Alteromonadales</taxon>
        <taxon>Colwelliaceae</taxon>
        <taxon>Cognaticolwellia</taxon>
    </lineage>
</organism>
<evidence type="ECO:0000256" key="1">
    <source>
        <dbReference type="SAM" id="SignalP"/>
    </source>
</evidence>
<evidence type="ECO:0000313" key="2">
    <source>
        <dbReference type="EMBL" id="ASP49183.1"/>
    </source>
</evidence>
<reference evidence="2 3" key="1">
    <citation type="submission" date="2017-08" db="EMBL/GenBank/DDBJ databases">
        <title>Complete genome of Colwellia sp. NB097-1, a psychrophile bacterium ioslated from Bering Sea.</title>
        <authorList>
            <person name="Chen X."/>
        </authorList>
    </citation>
    <scope>NUCLEOTIDE SEQUENCE [LARGE SCALE GENOMIC DNA]</scope>
    <source>
        <strain evidence="2 3">NB097-1</strain>
    </source>
</reference>
<feature type="chain" id="PRO_5011232167" description="Lipoprotein" evidence="1">
    <location>
        <begin position="19"/>
        <end position="117"/>
    </location>
</feature>
<dbReference type="PROSITE" id="PS51257">
    <property type="entry name" value="PROKAR_LIPOPROTEIN"/>
    <property type="match status" value="1"/>
</dbReference>
<dbReference type="KEGG" id="cber:B5D82_16265"/>
<keyword evidence="3" id="KW-1185">Reference proteome</keyword>
<proteinExistence type="predicted"/>
<evidence type="ECO:0000313" key="3">
    <source>
        <dbReference type="Proteomes" id="UP000202259"/>
    </source>
</evidence>
<dbReference type="RefSeq" id="WP_081153001.1">
    <property type="nucleotide sequence ID" value="NZ_CP020465.1"/>
</dbReference>
<sequence>MKKLSILIAILIVTLLSACNTTPKLVVAKKPLISDHYLMLSLLNRGMTQDQQMMLAFAAHRASYQSPYFVNAVEIRGPKNNAYNDSIKSEYTTKRPTHSYSKLIAQDFNSVQISGPN</sequence>